<dbReference type="AlphaFoldDB" id="N9EZ72"/>
<reference evidence="1 2" key="1">
    <citation type="submission" date="2013-02" db="EMBL/GenBank/DDBJ databases">
        <title>The Genome Sequence of Acinetobacter bereziniae CIP 70.12.</title>
        <authorList>
            <consortium name="The Broad Institute Genome Sequencing Platform"/>
            <consortium name="The Broad Institute Genome Sequencing Center for Infectious Disease"/>
            <person name="Cerqueira G."/>
            <person name="Feldgarden M."/>
            <person name="Courvalin P."/>
            <person name="Perichon B."/>
            <person name="Grillot-Courvalin C."/>
            <person name="Clermont D."/>
            <person name="Rocha E."/>
            <person name="Yoon E.-J."/>
            <person name="Nemec A."/>
            <person name="Walker B."/>
            <person name="Young S.K."/>
            <person name="Zeng Q."/>
            <person name="Gargeya S."/>
            <person name="Fitzgerald M."/>
            <person name="Haas B."/>
            <person name="Abouelleil A."/>
            <person name="Alvarado L."/>
            <person name="Arachchi H.M."/>
            <person name="Berlin A.M."/>
            <person name="Chapman S.B."/>
            <person name="Dewar J."/>
            <person name="Goldberg J."/>
            <person name="Griggs A."/>
            <person name="Gujja S."/>
            <person name="Hansen M."/>
            <person name="Howarth C."/>
            <person name="Imamovic A."/>
            <person name="Larimer J."/>
            <person name="McCowan C."/>
            <person name="Murphy C."/>
            <person name="Neiman D."/>
            <person name="Pearson M."/>
            <person name="Priest M."/>
            <person name="Roberts A."/>
            <person name="Saif S."/>
            <person name="Shea T."/>
            <person name="Sisk P."/>
            <person name="Sykes S."/>
            <person name="Wortman J."/>
            <person name="Nusbaum C."/>
            <person name="Birren B."/>
        </authorList>
    </citation>
    <scope>NUCLEOTIDE SEQUENCE [LARGE SCALE GENOMIC DNA]</scope>
    <source>
        <strain evidence="1 2">CIP 70.12</strain>
    </source>
</reference>
<keyword evidence="2" id="KW-1185">Reference proteome</keyword>
<accession>N9EZ72</accession>
<dbReference type="HOGENOM" id="CLU_3163448_0_0_6"/>
<organism evidence="1 2">
    <name type="scientific">Acinetobacter bereziniae LMG 1003 = CIP 70.12</name>
    <dbReference type="NCBI Taxonomy" id="981324"/>
    <lineage>
        <taxon>Bacteria</taxon>
        <taxon>Pseudomonadati</taxon>
        <taxon>Pseudomonadota</taxon>
        <taxon>Gammaproteobacteria</taxon>
        <taxon>Moraxellales</taxon>
        <taxon>Moraxellaceae</taxon>
        <taxon>Acinetobacter</taxon>
    </lineage>
</organism>
<gene>
    <name evidence="1" type="ORF">F938_01375</name>
</gene>
<protein>
    <submittedName>
        <fullName evidence="1">Uncharacterized protein</fullName>
    </submittedName>
</protein>
<proteinExistence type="predicted"/>
<dbReference type="Proteomes" id="UP000013251">
    <property type="component" value="Unassembled WGS sequence"/>
</dbReference>
<dbReference type="EMBL" id="APQG01000018">
    <property type="protein sequence ID" value="ENV97965.1"/>
    <property type="molecule type" value="Genomic_DNA"/>
</dbReference>
<evidence type="ECO:0000313" key="1">
    <source>
        <dbReference type="EMBL" id="ENV97965.1"/>
    </source>
</evidence>
<name>N9EZ72_ACIBZ</name>
<comment type="caution">
    <text evidence="1">The sequence shown here is derived from an EMBL/GenBank/DDBJ whole genome shotgun (WGS) entry which is preliminary data.</text>
</comment>
<sequence>MIFTDQQFYVIYQILFHFFNLDIEESIKPVSTICLTQCHLTLFGLSL</sequence>
<evidence type="ECO:0000313" key="2">
    <source>
        <dbReference type="Proteomes" id="UP000013251"/>
    </source>
</evidence>